<organism evidence="1 2">
    <name type="scientific">Chromobacterium violaceum</name>
    <dbReference type="NCBI Taxonomy" id="536"/>
    <lineage>
        <taxon>Bacteria</taxon>
        <taxon>Pseudomonadati</taxon>
        <taxon>Pseudomonadota</taxon>
        <taxon>Betaproteobacteria</taxon>
        <taxon>Neisseriales</taxon>
        <taxon>Chromobacteriaceae</taxon>
        <taxon>Chromobacterium</taxon>
    </lineage>
</organism>
<sequence length="53" mass="5770">MGKAMTATSEQIATMLNFAAQAGEREACSLVLDSGRVYPCHNLADDPEHFFSH</sequence>
<gene>
    <name evidence="1" type="ORF">NCTC9695_04567</name>
</gene>
<evidence type="ECO:0000313" key="1">
    <source>
        <dbReference type="EMBL" id="VEB44093.1"/>
    </source>
</evidence>
<accession>A0A447TGS1</accession>
<dbReference type="AlphaFoldDB" id="A0A447TGS1"/>
<name>A0A447TGS1_CHRVL</name>
<evidence type="ECO:0000313" key="2">
    <source>
        <dbReference type="Proteomes" id="UP000275777"/>
    </source>
</evidence>
<reference evidence="1 2" key="1">
    <citation type="submission" date="2018-12" db="EMBL/GenBank/DDBJ databases">
        <authorList>
            <consortium name="Pathogen Informatics"/>
        </authorList>
    </citation>
    <scope>NUCLEOTIDE SEQUENCE [LARGE SCALE GENOMIC DNA]</scope>
    <source>
        <strain evidence="1 2">NCTC9695</strain>
    </source>
</reference>
<dbReference type="Proteomes" id="UP000275777">
    <property type="component" value="Chromosome"/>
</dbReference>
<dbReference type="EMBL" id="LR134182">
    <property type="protein sequence ID" value="VEB44093.1"/>
    <property type="molecule type" value="Genomic_DNA"/>
</dbReference>
<protein>
    <submittedName>
        <fullName evidence="1">Uncharacterized protein</fullName>
    </submittedName>
</protein>
<proteinExistence type="predicted"/>